<name>A0ABN9U877_9DINO</name>
<reference evidence="2" key="1">
    <citation type="submission" date="2023-10" db="EMBL/GenBank/DDBJ databases">
        <authorList>
            <person name="Chen Y."/>
            <person name="Shah S."/>
            <person name="Dougan E. K."/>
            <person name="Thang M."/>
            <person name="Chan C."/>
        </authorList>
    </citation>
    <scope>NUCLEOTIDE SEQUENCE [LARGE SCALE GENOMIC DNA]</scope>
</reference>
<proteinExistence type="predicted"/>
<accession>A0ABN9U877</accession>
<dbReference type="Proteomes" id="UP001189429">
    <property type="component" value="Unassembled WGS sequence"/>
</dbReference>
<keyword evidence="3" id="KW-1185">Reference proteome</keyword>
<organism evidence="2 3">
    <name type="scientific">Prorocentrum cordatum</name>
    <dbReference type="NCBI Taxonomy" id="2364126"/>
    <lineage>
        <taxon>Eukaryota</taxon>
        <taxon>Sar</taxon>
        <taxon>Alveolata</taxon>
        <taxon>Dinophyceae</taxon>
        <taxon>Prorocentrales</taxon>
        <taxon>Prorocentraceae</taxon>
        <taxon>Prorocentrum</taxon>
    </lineage>
</organism>
<feature type="compositionally biased region" description="Basic and acidic residues" evidence="1">
    <location>
        <begin position="1143"/>
        <end position="1158"/>
    </location>
</feature>
<feature type="compositionally biased region" description="Low complexity" evidence="1">
    <location>
        <begin position="1159"/>
        <end position="1173"/>
    </location>
</feature>
<dbReference type="EMBL" id="CAUYUJ010015527">
    <property type="protein sequence ID" value="CAK0855161.1"/>
    <property type="molecule type" value="Genomic_DNA"/>
</dbReference>
<protein>
    <submittedName>
        <fullName evidence="2">Uncharacterized protein</fullName>
    </submittedName>
</protein>
<comment type="caution">
    <text evidence="2">The sequence shown here is derived from an EMBL/GenBank/DDBJ whole genome shotgun (WGS) entry which is preliminary data.</text>
</comment>
<evidence type="ECO:0000256" key="1">
    <source>
        <dbReference type="SAM" id="MobiDB-lite"/>
    </source>
</evidence>
<feature type="region of interest" description="Disordered" evidence="1">
    <location>
        <begin position="1139"/>
        <end position="1206"/>
    </location>
</feature>
<evidence type="ECO:0000313" key="3">
    <source>
        <dbReference type="Proteomes" id="UP001189429"/>
    </source>
</evidence>
<gene>
    <name evidence="2" type="ORF">PCOR1329_LOCUS45983</name>
</gene>
<sequence length="1206" mass="130348">MAAAAEGTAVKTEEDEFMEGLFARLDEELNDSQLPSAPHDEDPDAEMAGASSFGVVNFCSKCAFVLLPAGSEAREGAATTAAGGSGDCTWRRQLLKLIDDDTIEARDQVPGPDSEDRPSFVLAFARQRVNGELTLQQMARVWHSHGGSQVPAGDDGDEDHLPISDLSLEGKLPSGVMYTSISRIRKTINTYASQITNVDWALKMKLGTIHALGRRLDQHSGNILGKQDVELSLAFKQLQHRHLGLVQLYKAMKAWNDTQSSAHMGDAIKFFSTLESYLEKVGQRLSPDSEIIKRYSLFQKDIRDGRSLSTATQHIRLGEMEVLHREYVESANSEPQATTEVKQEDCADDITEVTCQTKKKRKVDADMPWLRSLLLEEPLQQVYKLIAVHVRAMLYELPANIADHQDKLEVAIAELGGVRDAVADITRLPGGELIKALHAVVTTSKCLRKDETQMPDVEEAGEVRKYIVSLAKTTGPVSELGKAMASYDCAVALTAALNHSKVGIQDKSATESFTAAVAAFELTFPDGPLDPMSWALHGNENKPHTLQSFLAAIEATHAFATTCMLALKKWSAVGLTHNKDSLATSLSNCGLLLHVGIVVMVNAGLTILLETAVGDEVALATGLEGAAQLPDGLSGKMEGTGIEQGDVHADASQAAGSASEVHEVKARLPSFRKLAPRVAQVQKDALAFADRLHGTMVAVSQVATAVAGRVTDASLRESGCNVDFDQVTDNFKANKAALEKIFGYVMIGSALDAKETHGGMLTDLDAQSSADLRRFFKIHQEHTTQEAIQLRFVVDVFGDLFKSPFEDIFDKFVNQYGTATVEELGKAPLELVGVASFEVPFEKFPHNTACKNLEEFAQAAGLSTLDLDGATHAVDKNEKLDSQVAMLILKVRCVVRDLAHAAAHVNETVINAYGLEKAPSPAALCQDIPRAVDVLKKMLSKADGIINGEGVIKMEKSGWQLPTGFATIRDWIKLVAIFSGSSQDVVIKMWASALRAKAENTRNSLPHWQAGFEGGRIIEKVVFKLLVGKLAVISKHHVALVNLLRDINQAAQMLNITPRLQIHEETSEPIALAVSVLDDARLASVVVLGIDLVSKFRAGAIGQKEASSFLDMYPQAKYTAVPDGLYDEAPHIAAHEVTALPAPRREATPVKGCKRPDSSKPSPAASTTAPSTHSSDRGSNADVPAEGCPPPPTKSARVVFKKVKKE</sequence>
<evidence type="ECO:0000313" key="2">
    <source>
        <dbReference type="EMBL" id="CAK0855161.1"/>
    </source>
</evidence>